<reference evidence="2 3" key="1">
    <citation type="journal article" date="2018" name="PLoS Genet.">
        <title>Population sequencing reveals clonal diversity and ancestral inbreeding in the grapevine cultivar Chardonnay.</title>
        <authorList>
            <person name="Roach M.J."/>
            <person name="Johnson D.L."/>
            <person name="Bohlmann J."/>
            <person name="van Vuuren H.J."/>
            <person name="Jones S.J."/>
            <person name="Pretorius I.S."/>
            <person name="Schmidt S.A."/>
            <person name="Borneman A.R."/>
        </authorList>
    </citation>
    <scope>NUCLEOTIDE SEQUENCE [LARGE SCALE GENOMIC DNA]</scope>
    <source>
        <strain evidence="3">cv. Chardonnay</strain>
        <tissue evidence="2">Leaf</tissue>
    </source>
</reference>
<feature type="region of interest" description="Disordered" evidence="1">
    <location>
        <begin position="184"/>
        <end position="207"/>
    </location>
</feature>
<dbReference type="EMBL" id="QGNW01000064">
    <property type="protein sequence ID" value="RVX03715.1"/>
    <property type="molecule type" value="Genomic_DNA"/>
</dbReference>
<evidence type="ECO:0000313" key="3">
    <source>
        <dbReference type="Proteomes" id="UP000288805"/>
    </source>
</evidence>
<proteinExistence type="predicted"/>
<evidence type="ECO:0000256" key="1">
    <source>
        <dbReference type="SAM" id="MobiDB-lite"/>
    </source>
</evidence>
<protein>
    <submittedName>
        <fullName evidence="2">Uncharacterized protein</fullName>
    </submittedName>
</protein>
<evidence type="ECO:0000313" key="2">
    <source>
        <dbReference type="EMBL" id="RVX03715.1"/>
    </source>
</evidence>
<organism evidence="2 3">
    <name type="scientific">Vitis vinifera</name>
    <name type="common">Grape</name>
    <dbReference type="NCBI Taxonomy" id="29760"/>
    <lineage>
        <taxon>Eukaryota</taxon>
        <taxon>Viridiplantae</taxon>
        <taxon>Streptophyta</taxon>
        <taxon>Embryophyta</taxon>
        <taxon>Tracheophyta</taxon>
        <taxon>Spermatophyta</taxon>
        <taxon>Magnoliopsida</taxon>
        <taxon>eudicotyledons</taxon>
        <taxon>Gunneridae</taxon>
        <taxon>Pentapetalae</taxon>
        <taxon>rosids</taxon>
        <taxon>Vitales</taxon>
        <taxon>Vitaceae</taxon>
        <taxon>Viteae</taxon>
        <taxon>Vitis</taxon>
    </lineage>
</organism>
<accession>A0A438J463</accession>
<dbReference type="Proteomes" id="UP000288805">
    <property type="component" value="Unassembled WGS sequence"/>
</dbReference>
<sequence length="496" mass="54816">MSSPRQLLTPDSSPYVPNSVSTKVHPEHVEESDFGTLAVMAEARMNTIQESHDINGFHSRLTRGERKGTHIDLERKQWESSVSTCSTLSCLVISHHACKTRTTTCLVFSGVMMLGTNASSIPLSASVNGISLPRQRSASRRAISHPEGLLVNSFSFSMGIPIIMIKTAFIVRFSSVGLNEDKAQDPIANPSKRSTKRLLSGKPSASPRSEDYIMEHLNDFTVHPVVDPLCDVMNDYGKLIHLRLLGVTELKQVYFMMGALVGVVKHVHGRPPQGAGGGLFLLLFSLLFFRTALEWAAFRQLMGGWLGQREGTEVGGSRCGGWQVYGWFAEKQKKRKKKKREGRKEQGTSAERRAWLHWTHTMPIPHLPKPSPNLLLHTHAPTFVRLPPPPPPCWHGCAWSCEAAITPSRPRGIHANTHLHANPAPRHLLFPYARISTETRTSMRVSSLQWLGAGISQARLPFPADLLAAAAPPSRRRPRSRHPFPLLYVAAGGGLA</sequence>
<feature type="compositionally biased region" description="Polar residues" evidence="1">
    <location>
        <begin position="1"/>
        <end position="22"/>
    </location>
</feature>
<feature type="region of interest" description="Disordered" evidence="1">
    <location>
        <begin position="1"/>
        <end position="25"/>
    </location>
</feature>
<comment type="caution">
    <text evidence="2">The sequence shown here is derived from an EMBL/GenBank/DDBJ whole genome shotgun (WGS) entry which is preliminary data.</text>
</comment>
<name>A0A438J463_VITVI</name>
<gene>
    <name evidence="2" type="ORF">CK203_023098</name>
</gene>
<dbReference type="AlphaFoldDB" id="A0A438J463"/>